<feature type="transmembrane region" description="Helical" evidence="8">
    <location>
        <begin position="94"/>
        <end position="114"/>
    </location>
</feature>
<dbReference type="Proteomes" id="UP000609121">
    <property type="component" value="Unassembled WGS sequence"/>
</dbReference>
<dbReference type="PANTHER" id="PTHR30269:SF37">
    <property type="entry name" value="MEMBRANE TRANSPORTER PROTEIN"/>
    <property type="match status" value="1"/>
</dbReference>
<keyword evidence="4 8" id="KW-1003">Cell membrane</keyword>
<protein>
    <recommendedName>
        <fullName evidence="8">Probable membrane transporter protein</fullName>
    </recommendedName>
</protein>
<evidence type="ECO:0000256" key="5">
    <source>
        <dbReference type="ARBA" id="ARBA00022692"/>
    </source>
</evidence>
<keyword evidence="3" id="KW-0813">Transport</keyword>
<evidence type="ECO:0000256" key="6">
    <source>
        <dbReference type="ARBA" id="ARBA00022989"/>
    </source>
</evidence>
<evidence type="ECO:0000256" key="3">
    <source>
        <dbReference type="ARBA" id="ARBA00022448"/>
    </source>
</evidence>
<evidence type="ECO:0000256" key="8">
    <source>
        <dbReference type="RuleBase" id="RU363041"/>
    </source>
</evidence>
<name>A0A8J7CUU6_9RHOB</name>
<evidence type="ECO:0000256" key="7">
    <source>
        <dbReference type="ARBA" id="ARBA00023136"/>
    </source>
</evidence>
<dbReference type="AlphaFoldDB" id="A0A8J7CUU6"/>
<accession>A0A8J7CUU6</accession>
<keyword evidence="7 8" id="KW-0472">Membrane</keyword>
<dbReference type="Pfam" id="PF01925">
    <property type="entry name" value="TauE"/>
    <property type="match status" value="1"/>
</dbReference>
<dbReference type="PANTHER" id="PTHR30269">
    <property type="entry name" value="TRANSMEMBRANE PROTEIN YFCA"/>
    <property type="match status" value="1"/>
</dbReference>
<dbReference type="InterPro" id="IPR002781">
    <property type="entry name" value="TM_pro_TauE-like"/>
</dbReference>
<evidence type="ECO:0000256" key="4">
    <source>
        <dbReference type="ARBA" id="ARBA00022475"/>
    </source>
</evidence>
<keyword evidence="6 8" id="KW-1133">Transmembrane helix</keyword>
<evidence type="ECO:0000313" key="9">
    <source>
        <dbReference type="EMBL" id="MBE3637964.1"/>
    </source>
</evidence>
<dbReference type="RefSeq" id="WP_193181169.1">
    <property type="nucleotide sequence ID" value="NZ_JACVXA010000014.1"/>
</dbReference>
<keyword evidence="10" id="KW-1185">Reference proteome</keyword>
<feature type="transmembrane region" description="Helical" evidence="8">
    <location>
        <begin position="39"/>
        <end position="60"/>
    </location>
</feature>
<comment type="subcellular location">
    <subcellularLocation>
        <location evidence="1 8">Cell membrane</location>
        <topology evidence="1 8">Multi-pass membrane protein</topology>
    </subcellularLocation>
</comment>
<comment type="similarity">
    <text evidence="2 8">Belongs to the 4-toluene sulfonate uptake permease (TSUP) (TC 2.A.102) family.</text>
</comment>
<gene>
    <name evidence="9" type="ORF">ICN82_07090</name>
</gene>
<keyword evidence="5 8" id="KW-0812">Transmembrane</keyword>
<feature type="transmembrane region" description="Helical" evidence="8">
    <location>
        <begin position="196"/>
        <end position="214"/>
    </location>
</feature>
<evidence type="ECO:0000313" key="10">
    <source>
        <dbReference type="Proteomes" id="UP000609121"/>
    </source>
</evidence>
<feature type="transmembrane region" description="Helical" evidence="8">
    <location>
        <begin position="226"/>
        <end position="245"/>
    </location>
</feature>
<proteinExistence type="inferred from homology"/>
<dbReference type="EMBL" id="JACVXA010000014">
    <property type="protein sequence ID" value="MBE3637964.1"/>
    <property type="molecule type" value="Genomic_DNA"/>
</dbReference>
<evidence type="ECO:0000256" key="2">
    <source>
        <dbReference type="ARBA" id="ARBA00009142"/>
    </source>
</evidence>
<evidence type="ECO:0000256" key="1">
    <source>
        <dbReference type="ARBA" id="ARBA00004651"/>
    </source>
</evidence>
<sequence>MTPEMILLTIAAFVVGLSKGGLSAAGALAVPMLSIWMDPLQAAAALLPIYIASDMVAVAIYRKQPSWPNLRILVPASLAGVALATLAAPHVPMAAVTLLTGVIGLTFVVQTLLLPPATAPRHARVGPGIAWGLVTGVTSFISHNGAPPFTAYLLPQKLPNLAFAGTATITFAIINLSKLPAYHEIGLTGGLDLPVLAPLIAVAVAGAFAGRWLVGRLPQRVYSAVIRAMLALVSAYLCVTATIALL</sequence>
<comment type="caution">
    <text evidence="9">The sequence shown here is derived from an EMBL/GenBank/DDBJ whole genome shotgun (WGS) entry which is preliminary data.</text>
</comment>
<organism evidence="9 10">
    <name type="scientific">Mangrovicoccus algicola</name>
    <dbReference type="NCBI Taxonomy" id="2771008"/>
    <lineage>
        <taxon>Bacteria</taxon>
        <taxon>Pseudomonadati</taxon>
        <taxon>Pseudomonadota</taxon>
        <taxon>Alphaproteobacteria</taxon>
        <taxon>Rhodobacterales</taxon>
        <taxon>Paracoccaceae</taxon>
        <taxon>Mangrovicoccus</taxon>
    </lineage>
</organism>
<dbReference type="InterPro" id="IPR052017">
    <property type="entry name" value="TSUP"/>
</dbReference>
<feature type="transmembrane region" description="Helical" evidence="8">
    <location>
        <begin position="158"/>
        <end position="176"/>
    </location>
</feature>
<reference evidence="9" key="1">
    <citation type="submission" date="2020-09" db="EMBL/GenBank/DDBJ databases">
        <title>A novel bacterium of genus Mangrovicoccus, isolated from South China Sea.</title>
        <authorList>
            <person name="Huang H."/>
            <person name="Mo K."/>
            <person name="Hu Y."/>
        </authorList>
    </citation>
    <scope>NUCLEOTIDE SEQUENCE</scope>
    <source>
        <strain evidence="9">HB182678</strain>
    </source>
</reference>
<feature type="transmembrane region" description="Helical" evidence="8">
    <location>
        <begin position="72"/>
        <end position="88"/>
    </location>
</feature>
<dbReference type="GO" id="GO:0005886">
    <property type="term" value="C:plasma membrane"/>
    <property type="evidence" value="ECO:0007669"/>
    <property type="project" value="UniProtKB-SubCell"/>
</dbReference>